<dbReference type="PANTHER" id="PTHR46211">
    <property type="entry name" value="GLYCEROPHOSPHORYL DIESTER PHOSPHODIESTERASE"/>
    <property type="match status" value="1"/>
</dbReference>
<sequence>MAKSTSSDTGVPAFDTQGHRGARGLAPENSLPAMLKAVELGVTTLEMDAHISRDGQVLLSHEPFINAEHELLATGEDIPKQDAAKYILYQLPYNHIKAFDTGSKFYAKFPKQQLQKTYKPLLSEVIDSVQQYIHQHQLQQVFYNIETKSAPDGDGKYHPAPEEFVDLIMAVIKEKDILPYVIIQSFDPRTLEVLHSKYPAVKTALLVENMHGLDKNLARLSFTPTIYSPYYKLVTPAMVAATQRLGIKLIPWTVNDLQDMKRLKTMGVDGIISDYPNLFQEL</sequence>
<dbReference type="PANTHER" id="PTHR46211:SF14">
    <property type="entry name" value="GLYCEROPHOSPHODIESTER PHOSPHODIESTERASE"/>
    <property type="match status" value="1"/>
</dbReference>
<dbReference type="SUPFAM" id="SSF51695">
    <property type="entry name" value="PLC-like phosphodiesterases"/>
    <property type="match status" value="1"/>
</dbReference>
<dbReference type="PROSITE" id="PS51704">
    <property type="entry name" value="GP_PDE"/>
    <property type="match status" value="1"/>
</dbReference>
<evidence type="ECO:0000259" key="2">
    <source>
        <dbReference type="PROSITE" id="PS51704"/>
    </source>
</evidence>
<feature type="domain" description="GP-PDE" evidence="2">
    <location>
        <begin position="14"/>
        <end position="282"/>
    </location>
</feature>
<dbReference type="InterPro" id="IPR017946">
    <property type="entry name" value="PLC-like_Pdiesterase_TIM-brl"/>
</dbReference>
<dbReference type="Gene3D" id="3.20.20.190">
    <property type="entry name" value="Phosphatidylinositol (PI) phosphodiesterase"/>
    <property type="match status" value="1"/>
</dbReference>
<evidence type="ECO:0000313" key="4">
    <source>
        <dbReference type="Proteomes" id="UP001597094"/>
    </source>
</evidence>
<accession>A0ABW3SLH5</accession>
<name>A0ABW3SLH5_9BACT</name>
<comment type="caution">
    <text evidence="3">The sequence shown here is derived from an EMBL/GenBank/DDBJ whole genome shotgun (WGS) entry which is preliminary data.</text>
</comment>
<protein>
    <submittedName>
        <fullName evidence="3">Glycerophosphodiester phosphodiesterase family protein</fullName>
    </submittedName>
</protein>
<dbReference type="Proteomes" id="UP001597094">
    <property type="component" value="Unassembled WGS sequence"/>
</dbReference>
<evidence type="ECO:0000256" key="1">
    <source>
        <dbReference type="SAM" id="MobiDB-lite"/>
    </source>
</evidence>
<dbReference type="RefSeq" id="WP_377522663.1">
    <property type="nucleotide sequence ID" value="NZ_JBHTLD010000011.1"/>
</dbReference>
<dbReference type="InterPro" id="IPR030395">
    <property type="entry name" value="GP_PDE_dom"/>
</dbReference>
<organism evidence="3 4">
    <name type="scientific">Pontibacter rugosus</name>
    <dbReference type="NCBI Taxonomy" id="1745966"/>
    <lineage>
        <taxon>Bacteria</taxon>
        <taxon>Pseudomonadati</taxon>
        <taxon>Bacteroidota</taxon>
        <taxon>Cytophagia</taxon>
        <taxon>Cytophagales</taxon>
        <taxon>Hymenobacteraceae</taxon>
        <taxon>Pontibacter</taxon>
    </lineage>
</organism>
<dbReference type="Pfam" id="PF03009">
    <property type="entry name" value="GDPD"/>
    <property type="match status" value="1"/>
</dbReference>
<gene>
    <name evidence="3" type="ORF">ACFQ2O_02550</name>
</gene>
<reference evidence="4" key="1">
    <citation type="journal article" date="2019" name="Int. J. Syst. Evol. Microbiol.">
        <title>The Global Catalogue of Microorganisms (GCM) 10K type strain sequencing project: providing services to taxonomists for standard genome sequencing and annotation.</title>
        <authorList>
            <consortium name="The Broad Institute Genomics Platform"/>
            <consortium name="The Broad Institute Genome Sequencing Center for Infectious Disease"/>
            <person name="Wu L."/>
            <person name="Ma J."/>
        </authorList>
    </citation>
    <scope>NUCLEOTIDE SEQUENCE [LARGE SCALE GENOMIC DNA]</scope>
    <source>
        <strain evidence="4">JCM 31319</strain>
    </source>
</reference>
<feature type="region of interest" description="Disordered" evidence="1">
    <location>
        <begin position="1"/>
        <end position="27"/>
    </location>
</feature>
<proteinExistence type="predicted"/>
<evidence type="ECO:0000313" key="3">
    <source>
        <dbReference type="EMBL" id="MFD1185071.1"/>
    </source>
</evidence>
<dbReference type="EMBL" id="JBHTLD010000011">
    <property type="protein sequence ID" value="MFD1185071.1"/>
    <property type="molecule type" value="Genomic_DNA"/>
</dbReference>
<keyword evidence="4" id="KW-1185">Reference proteome</keyword>